<evidence type="ECO:0000259" key="9">
    <source>
        <dbReference type="PROSITE" id="PS50929"/>
    </source>
</evidence>
<dbReference type="InterPro" id="IPR039421">
    <property type="entry name" value="Type_1_exporter"/>
</dbReference>
<dbReference type="InterPro" id="IPR017871">
    <property type="entry name" value="ABC_transporter-like_CS"/>
</dbReference>
<sequence length="599" mass="67962">MNVKGGFKMHVMKKFIGYYKPYKKIFFIDMFCAMMISLIDLAFPQILNYLNDTLYLDTKEAILNSLLYLFIGLLIMYIVRAVCRFYVSGQGHIMGARMESDMRQDLFDHYEKLSFSYYDKNNTGEMMSRLVSDLFDISEFAHHGPENLFISLLKIIGSFVLLSFIHIPLTLILLSVTLIMLVFSYYQNKRMQATFTDNRRKIAGVNASLQDSLAGIRVVKSFANEDLEREKFYQSNDRFLKSKENNYNIMGIFYGGNNFFQGLLYLVILVAGGYFVAMGTLDPVSLATYALYINIFVAPIEILVEFTEMFQKGFSGFKRFLEVIETEPEIVDRPDAKELKDVKGVIDYQDVSFAYTDEEPVLNHVNIHIEAGKSVALVGPSGGGKTTLCSLLPRFYDVGDGSISIDGEDIRNFTLHSLRSSIGIVQQDVYLFAGSIRDNIAYGKPTASDEEIIEAAKKANIHDFIEALPDGYDTYVGERGTRLSGGQKQRVSIARVFLKDPKILILDEATSALDNESERHIQKSLEELAKNRTSITIAHRLSTIRNADEIIVITENGMEERGTHKELLAKNGVYANYYRLQFEGLDYDEDTIETIHSKA</sequence>
<dbReference type="Gene3D" id="1.20.1560.10">
    <property type="entry name" value="ABC transporter type 1, transmembrane domain"/>
    <property type="match status" value="1"/>
</dbReference>
<dbReference type="Gene3D" id="3.40.50.300">
    <property type="entry name" value="P-loop containing nucleotide triphosphate hydrolases"/>
    <property type="match status" value="1"/>
</dbReference>
<evidence type="ECO:0000313" key="11">
    <source>
        <dbReference type="Proteomes" id="UP000004090"/>
    </source>
</evidence>
<dbReference type="InterPro" id="IPR036640">
    <property type="entry name" value="ABC1_TM_sf"/>
</dbReference>
<dbReference type="AlphaFoldDB" id="A8RAQ4"/>
<organism evidence="10 11">
    <name type="scientific">Amedibacillus dolichus DSM 3991</name>
    <dbReference type="NCBI Taxonomy" id="428127"/>
    <lineage>
        <taxon>Bacteria</taxon>
        <taxon>Bacillati</taxon>
        <taxon>Bacillota</taxon>
        <taxon>Erysipelotrichia</taxon>
        <taxon>Erysipelotrichales</taxon>
        <taxon>Erysipelotrichaceae</taxon>
        <taxon>Amedibacillus</taxon>
    </lineage>
</organism>
<dbReference type="PANTHER" id="PTHR43394:SF1">
    <property type="entry name" value="ATP-BINDING CASSETTE SUB-FAMILY B MEMBER 10, MITOCHONDRIAL"/>
    <property type="match status" value="1"/>
</dbReference>
<feature type="domain" description="ABC transporter" evidence="8">
    <location>
        <begin position="346"/>
        <end position="580"/>
    </location>
</feature>
<name>A8RAQ4_9FIRM</name>
<feature type="transmembrane region" description="Helical" evidence="7">
    <location>
        <begin position="66"/>
        <end position="87"/>
    </location>
</feature>
<dbReference type="PROSITE" id="PS50929">
    <property type="entry name" value="ABC_TM1F"/>
    <property type="match status" value="1"/>
</dbReference>
<protein>
    <submittedName>
        <fullName evidence="10">ABC transporter, ATP-binding protein</fullName>
    </submittedName>
</protein>
<evidence type="ECO:0000256" key="2">
    <source>
        <dbReference type="ARBA" id="ARBA00022692"/>
    </source>
</evidence>
<accession>A8RAQ4</accession>
<reference evidence="10 11" key="1">
    <citation type="submission" date="2007-09" db="EMBL/GenBank/DDBJ databases">
        <title>Draft genome sequence of Eubacterium dolichum (DSM 3991).</title>
        <authorList>
            <person name="Sudarsanam P."/>
            <person name="Ley R."/>
            <person name="Guruge J."/>
            <person name="Turnbaugh P.J."/>
            <person name="Mahowald M."/>
            <person name="Liep D."/>
            <person name="Gordon J."/>
        </authorList>
    </citation>
    <scope>NUCLEOTIDE SEQUENCE [LARGE SCALE GENOMIC DNA]</scope>
    <source>
        <strain evidence="10 11">DSM 3991</strain>
    </source>
</reference>
<keyword evidence="5 7" id="KW-1133">Transmembrane helix</keyword>
<feature type="domain" description="ABC transmembrane type-1" evidence="9">
    <location>
        <begin position="27"/>
        <end position="312"/>
    </location>
</feature>
<comment type="subcellular location">
    <subcellularLocation>
        <location evidence="1">Cell membrane</location>
        <topology evidence="1">Multi-pass membrane protein</topology>
    </subcellularLocation>
</comment>
<keyword evidence="4 10" id="KW-0067">ATP-binding</keyword>
<dbReference type="PROSITE" id="PS50893">
    <property type="entry name" value="ABC_TRANSPORTER_2"/>
    <property type="match status" value="1"/>
</dbReference>
<keyword evidence="2 7" id="KW-0812">Transmembrane</keyword>
<dbReference type="SUPFAM" id="SSF52540">
    <property type="entry name" value="P-loop containing nucleoside triphosphate hydrolases"/>
    <property type="match status" value="1"/>
</dbReference>
<dbReference type="SUPFAM" id="SSF90123">
    <property type="entry name" value="ABC transporter transmembrane region"/>
    <property type="match status" value="1"/>
</dbReference>
<dbReference type="GO" id="GO:0015421">
    <property type="term" value="F:ABC-type oligopeptide transporter activity"/>
    <property type="evidence" value="ECO:0007669"/>
    <property type="project" value="TreeGrafter"/>
</dbReference>
<dbReference type="GO" id="GO:0005886">
    <property type="term" value="C:plasma membrane"/>
    <property type="evidence" value="ECO:0007669"/>
    <property type="project" value="UniProtKB-SubCell"/>
</dbReference>
<feature type="transmembrane region" description="Helical" evidence="7">
    <location>
        <begin position="259"/>
        <end position="277"/>
    </location>
</feature>
<gene>
    <name evidence="10" type="ORF">EUBDOL_00880</name>
</gene>
<keyword evidence="6 7" id="KW-0472">Membrane</keyword>
<dbReference type="FunFam" id="3.40.50.300:FF:000218">
    <property type="entry name" value="Multidrug ABC transporter ATP-binding protein"/>
    <property type="match status" value="1"/>
</dbReference>
<dbReference type="PROSITE" id="PS00211">
    <property type="entry name" value="ABC_TRANSPORTER_1"/>
    <property type="match status" value="1"/>
</dbReference>
<feature type="transmembrane region" description="Helical" evidence="7">
    <location>
        <begin position="289"/>
        <end position="310"/>
    </location>
</feature>
<dbReference type="InterPro" id="IPR011527">
    <property type="entry name" value="ABC1_TM_dom"/>
</dbReference>
<proteinExistence type="predicted"/>
<evidence type="ECO:0000259" key="8">
    <source>
        <dbReference type="PROSITE" id="PS50893"/>
    </source>
</evidence>
<dbReference type="eggNOG" id="COG1132">
    <property type="taxonomic scope" value="Bacteria"/>
</dbReference>
<evidence type="ECO:0000256" key="6">
    <source>
        <dbReference type="ARBA" id="ARBA00023136"/>
    </source>
</evidence>
<dbReference type="GO" id="GO:0016887">
    <property type="term" value="F:ATP hydrolysis activity"/>
    <property type="evidence" value="ECO:0007669"/>
    <property type="project" value="InterPro"/>
</dbReference>
<evidence type="ECO:0000256" key="4">
    <source>
        <dbReference type="ARBA" id="ARBA00022840"/>
    </source>
</evidence>
<evidence type="ECO:0000256" key="1">
    <source>
        <dbReference type="ARBA" id="ARBA00004651"/>
    </source>
</evidence>
<feature type="transmembrane region" description="Helical" evidence="7">
    <location>
        <begin position="25"/>
        <end position="46"/>
    </location>
</feature>
<reference evidence="10 11" key="2">
    <citation type="submission" date="2007-09" db="EMBL/GenBank/DDBJ databases">
        <authorList>
            <person name="Fulton L."/>
            <person name="Clifton S."/>
            <person name="Fulton B."/>
            <person name="Xu J."/>
            <person name="Minx P."/>
            <person name="Pepin K.H."/>
            <person name="Johnson M."/>
            <person name="Thiruvilangam P."/>
            <person name="Bhonagiri V."/>
            <person name="Nash W.E."/>
            <person name="Mardis E.R."/>
            <person name="Wilson R.K."/>
        </authorList>
    </citation>
    <scope>NUCLEOTIDE SEQUENCE [LARGE SCALE GENOMIC DNA]</scope>
    <source>
        <strain evidence="10 11">DSM 3991</strain>
    </source>
</reference>
<dbReference type="InterPro" id="IPR003593">
    <property type="entry name" value="AAA+_ATPase"/>
</dbReference>
<dbReference type="SMART" id="SM00382">
    <property type="entry name" value="AAA"/>
    <property type="match status" value="1"/>
</dbReference>
<dbReference type="InterPro" id="IPR003439">
    <property type="entry name" value="ABC_transporter-like_ATP-bd"/>
</dbReference>
<evidence type="ECO:0000256" key="7">
    <source>
        <dbReference type="SAM" id="Phobius"/>
    </source>
</evidence>
<keyword evidence="3" id="KW-0547">Nucleotide-binding</keyword>
<dbReference type="PANTHER" id="PTHR43394">
    <property type="entry name" value="ATP-DEPENDENT PERMEASE MDL1, MITOCHONDRIAL"/>
    <property type="match status" value="1"/>
</dbReference>
<dbReference type="CDD" id="cd03251">
    <property type="entry name" value="ABCC_MsbA"/>
    <property type="match status" value="1"/>
</dbReference>
<evidence type="ECO:0000256" key="5">
    <source>
        <dbReference type="ARBA" id="ARBA00022989"/>
    </source>
</evidence>
<dbReference type="Pfam" id="PF00005">
    <property type="entry name" value="ABC_tran"/>
    <property type="match status" value="1"/>
</dbReference>
<dbReference type="InterPro" id="IPR027417">
    <property type="entry name" value="P-loop_NTPase"/>
</dbReference>
<dbReference type="Pfam" id="PF00664">
    <property type="entry name" value="ABC_membrane"/>
    <property type="match status" value="1"/>
</dbReference>
<dbReference type="Proteomes" id="UP000004090">
    <property type="component" value="Unassembled WGS sequence"/>
</dbReference>
<dbReference type="HOGENOM" id="CLU_000604_84_4_9"/>
<evidence type="ECO:0000256" key="3">
    <source>
        <dbReference type="ARBA" id="ARBA00022741"/>
    </source>
</evidence>
<dbReference type="CDD" id="cd18549">
    <property type="entry name" value="ABC_6TM_YwjA_like"/>
    <property type="match status" value="1"/>
</dbReference>
<comment type="caution">
    <text evidence="10">The sequence shown here is derived from an EMBL/GenBank/DDBJ whole genome shotgun (WGS) entry which is preliminary data.</text>
</comment>
<dbReference type="GO" id="GO:0005524">
    <property type="term" value="F:ATP binding"/>
    <property type="evidence" value="ECO:0007669"/>
    <property type="project" value="UniProtKB-KW"/>
</dbReference>
<dbReference type="EMBL" id="ABAW02000018">
    <property type="protein sequence ID" value="EDP11701.1"/>
    <property type="molecule type" value="Genomic_DNA"/>
</dbReference>
<dbReference type="STRING" id="428127.EUBDOL_00880"/>
<evidence type="ECO:0000313" key="10">
    <source>
        <dbReference type="EMBL" id="EDP11701.1"/>
    </source>
</evidence>